<organism evidence="1 2">
    <name type="scientific">Xenorhabdus bovienii str. puntauvense</name>
    <dbReference type="NCBI Taxonomy" id="1398201"/>
    <lineage>
        <taxon>Bacteria</taxon>
        <taxon>Pseudomonadati</taxon>
        <taxon>Pseudomonadota</taxon>
        <taxon>Gammaproteobacteria</taxon>
        <taxon>Enterobacterales</taxon>
        <taxon>Morganellaceae</taxon>
        <taxon>Xenorhabdus</taxon>
    </lineage>
</organism>
<dbReference type="EMBL" id="CBSW010000216">
    <property type="protein sequence ID" value="CDG98050.1"/>
    <property type="molecule type" value="Genomic_DNA"/>
</dbReference>
<dbReference type="HOGENOM" id="CLU_1400624_0_0_6"/>
<accession>A0A077NJM5</accession>
<dbReference type="InterPro" id="IPR057916">
    <property type="entry name" value="P22_gp7"/>
</dbReference>
<name>A0A077NJM5_XENBV</name>
<gene>
    <name evidence="1" type="ORF">XBP1_2930014</name>
</gene>
<dbReference type="RefSeq" id="WP_038218599.1">
    <property type="nucleotide sequence ID" value="NZ_CAWLWN010000248.1"/>
</dbReference>
<evidence type="ECO:0000313" key="1">
    <source>
        <dbReference type="EMBL" id="CDG98050.1"/>
    </source>
</evidence>
<dbReference type="AlphaFoldDB" id="A0A077NJM5"/>
<dbReference type="Pfam" id="PF25688">
    <property type="entry name" value="P22_gp7"/>
    <property type="match status" value="1"/>
</dbReference>
<sequence length="224" mass="22987">MGGIVSGVGNAVGGIIGGIGAMKGAKEQSRSNDRAIDTQQEMFKQQSEWLSPFREAGQSGLSGLQGLAGKPIDRNALLGQYFNSPEYQQLAEQSRYQQLASAEATGGLGSTANGNALASIAPQLGQNYLNMKTAEQQDMYNQLLGLVNVGLSGAGAQSAAAANNANALGSLYSQQGAINAGRKALPWQIAAGASNSINNGASQDINQFGGMASKMFGGMMGGMF</sequence>
<dbReference type="Proteomes" id="UP000028511">
    <property type="component" value="Unassembled WGS sequence"/>
</dbReference>
<evidence type="ECO:0000313" key="2">
    <source>
        <dbReference type="Proteomes" id="UP000028511"/>
    </source>
</evidence>
<comment type="caution">
    <text evidence="1">The sequence shown here is derived from an EMBL/GenBank/DDBJ whole genome shotgun (WGS) entry which is preliminary data.</text>
</comment>
<reference evidence="1" key="1">
    <citation type="submission" date="2013-07" db="EMBL/GenBank/DDBJ databases">
        <title>Sub-species coevolution in mutualistic symbiosis.</title>
        <authorList>
            <person name="Murfin K."/>
            <person name="Klassen J."/>
            <person name="Lee M."/>
            <person name="Forst S."/>
            <person name="Stock P."/>
            <person name="Goodrich-Blair H."/>
        </authorList>
    </citation>
    <scope>NUCLEOTIDE SEQUENCE [LARGE SCALE GENOMIC DNA]</scope>
    <source>
        <strain evidence="1">Puntauvense</strain>
    </source>
</reference>
<protein>
    <submittedName>
        <fullName evidence="1">DNA transfer protein gp7</fullName>
    </submittedName>
</protein>
<proteinExistence type="predicted"/>